<proteinExistence type="predicted"/>
<reference evidence="2" key="1">
    <citation type="submission" date="2021-03" db="EMBL/GenBank/DDBJ databases">
        <authorList>
            <person name="Tran Van P."/>
        </authorList>
    </citation>
    <scope>NUCLEOTIDE SEQUENCE</scope>
</reference>
<accession>A0ABN7NJU2</accession>
<name>A0ABN7NJU2_TIMPD</name>
<protein>
    <submittedName>
        <fullName evidence="2">Uncharacterized protein</fullName>
    </submittedName>
</protein>
<feature type="region of interest" description="Disordered" evidence="1">
    <location>
        <begin position="42"/>
        <end position="105"/>
    </location>
</feature>
<evidence type="ECO:0000256" key="1">
    <source>
        <dbReference type="SAM" id="MobiDB-lite"/>
    </source>
</evidence>
<keyword evidence="3" id="KW-1185">Reference proteome</keyword>
<dbReference type="EMBL" id="CAJPIN010001654">
    <property type="protein sequence ID" value="CAG2054724.1"/>
    <property type="molecule type" value="Genomic_DNA"/>
</dbReference>
<sequence>QDLSPEDGKLEKLMRGVSLWIMDWKHPDFLNLDTIINLLKEKTDVQDAQDRTGSGTVKGRGQKKKVKSLKKHSQDNVLSTPNKKERKSGGSIVEESSGEGETLEN</sequence>
<evidence type="ECO:0000313" key="3">
    <source>
        <dbReference type="Proteomes" id="UP001153148"/>
    </source>
</evidence>
<comment type="caution">
    <text evidence="2">The sequence shown here is derived from an EMBL/GenBank/DDBJ whole genome shotgun (WGS) entry which is preliminary data.</text>
</comment>
<gene>
    <name evidence="2" type="ORF">TPAB3V08_LOCUS1745</name>
</gene>
<organism evidence="2 3">
    <name type="scientific">Timema podura</name>
    <name type="common">Walking stick</name>
    <dbReference type="NCBI Taxonomy" id="61482"/>
    <lineage>
        <taxon>Eukaryota</taxon>
        <taxon>Metazoa</taxon>
        <taxon>Ecdysozoa</taxon>
        <taxon>Arthropoda</taxon>
        <taxon>Hexapoda</taxon>
        <taxon>Insecta</taxon>
        <taxon>Pterygota</taxon>
        <taxon>Neoptera</taxon>
        <taxon>Polyneoptera</taxon>
        <taxon>Phasmatodea</taxon>
        <taxon>Timematodea</taxon>
        <taxon>Timematoidea</taxon>
        <taxon>Timematidae</taxon>
        <taxon>Timema</taxon>
    </lineage>
</organism>
<feature type="compositionally biased region" description="Acidic residues" evidence="1">
    <location>
        <begin position="96"/>
        <end position="105"/>
    </location>
</feature>
<feature type="compositionally biased region" description="Basic residues" evidence="1">
    <location>
        <begin position="60"/>
        <end position="71"/>
    </location>
</feature>
<dbReference type="Proteomes" id="UP001153148">
    <property type="component" value="Unassembled WGS sequence"/>
</dbReference>
<evidence type="ECO:0000313" key="2">
    <source>
        <dbReference type="EMBL" id="CAG2054724.1"/>
    </source>
</evidence>
<feature type="non-terminal residue" evidence="2">
    <location>
        <position position="1"/>
    </location>
</feature>